<proteinExistence type="predicted"/>
<keyword evidence="2" id="KW-1185">Reference proteome</keyword>
<name>A0A1H3SQ69_9BACT</name>
<protein>
    <submittedName>
        <fullName evidence="1">Uncharacterized protein</fullName>
    </submittedName>
</protein>
<evidence type="ECO:0000313" key="1">
    <source>
        <dbReference type="EMBL" id="SDZ40223.1"/>
    </source>
</evidence>
<accession>A0A1H3SQ69</accession>
<dbReference type="Proteomes" id="UP000199663">
    <property type="component" value="Unassembled WGS sequence"/>
</dbReference>
<comment type="caution">
    <text evidence="1">The sequence shown here is derived from an EMBL/GenBank/DDBJ whole genome shotgun (WGS) entry which is preliminary data.</text>
</comment>
<reference evidence="1 2" key="1">
    <citation type="submission" date="2016-10" db="EMBL/GenBank/DDBJ databases">
        <authorList>
            <person name="Varghese N."/>
            <person name="Submissions S."/>
        </authorList>
    </citation>
    <scope>NUCLEOTIDE SEQUENCE [LARGE SCALE GENOMIC DNA]</scope>
    <source>
        <strain evidence="1 2">DSM 17997</strain>
    </source>
</reference>
<organism evidence="1 2">
    <name type="scientific">Rhodonellum ikkaensis</name>
    <dbReference type="NCBI Taxonomy" id="336829"/>
    <lineage>
        <taxon>Bacteria</taxon>
        <taxon>Pseudomonadati</taxon>
        <taxon>Bacteroidota</taxon>
        <taxon>Cytophagia</taxon>
        <taxon>Cytophagales</taxon>
        <taxon>Cytophagaceae</taxon>
        <taxon>Rhodonellum</taxon>
    </lineage>
</organism>
<evidence type="ECO:0000313" key="2">
    <source>
        <dbReference type="Proteomes" id="UP000199663"/>
    </source>
</evidence>
<sequence length="55" mass="6359">MLNRPSLSNNEFFIIKLPSYKSPFAKEYSIINASRVLDSNELSLVPFPRNNEILM</sequence>
<dbReference type="EMBL" id="FNQC01000013">
    <property type="protein sequence ID" value="SDZ40223.1"/>
    <property type="molecule type" value="Genomic_DNA"/>
</dbReference>
<gene>
    <name evidence="1" type="ORF">SAMN05444412_11311</name>
</gene>